<comment type="caution">
    <text evidence="2">Once thought to be involved in copper homeostasis, experiments in E.coli have shown this is not the case.</text>
</comment>
<keyword evidence="4" id="KW-1185">Reference proteome</keyword>
<sequence>MPRSVAVEIAAQDVAGVRVALAKGADRVELCAALGLGGLTPSAGLVAAAVEAAAAAGRADYVHVLVRPRGGGFLYDGDEVATTVRDIRFARDSGAAGVVVGALDERGRVDLPAVERFVAAADGISVTFHRALDIVADQRAAIETLIGAGVTRVLTSGGATRSLDGVPALRALAAGAGGRIQIMAGGGVRVEDVPALVAAGVDAVHLSARDTVHGAPSGPGGGSADYDITDPVMVGQAVAAVAAASR</sequence>
<dbReference type="EMBL" id="JAROCF010000001">
    <property type="protein sequence ID" value="MDN4614916.1"/>
    <property type="molecule type" value="Genomic_DNA"/>
</dbReference>
<dbReference type="PANTHER" id="PTHR12598:SF0">
    <property type="entry name" value="COPPER HOMEOSTASIS PROTEIN CUTC HOMOLOG"/>
    <property type="match status" value="1"/>
</dbReference>
<dbReference type="Proteomes" id="UP001174208">
    <property type="component" value="Unassembled WGS sequence"/>
</dbReference>
<comment type="caution">
    <text evidence="3">The sequence shown here is derived from an EMBL/GenBank/DDBJ whole genome shotgun (WGS) entry which is preliminary data.</text>
</comment>
<dbReference type="InterPro" id="IPR005627">
    <property type="entry name" value="CutC-like"/>
</dbReference>
<evidence type="ECO:0000256" key="1">
    <source>
        <dbReference type="ARBA" id="ARBA00007768"/>
    </source>
</evidence>
<proteinExistence type="inferred from homology"/>
<dbReference type="SUPFAM" id="SSF110395">
    <property type="entry name" value="CutC-like"/>
    <property type="match status" value="1"/>
</dbReference>
<dbReference type="HAMAP" id="MF_00795">
    <property type="entry name" value="CutC"/>
    <property type="match status" value="1"/>
</dbReference>
<dbReference type="InterPro" id="IPR036822">
    <property type="entry name" value="CutC-like_dom_sf"/>
</dbReference>
<organism evidence="3 4">
    <name type="scientific">Leifsonia williamsii</name>
    <dbReference type="NCBI Taxonomy" id="3035919"/>
    <lineage>
        <taxon>Bacteria</taxon>
        <taxon>Bacillati</taxon>
        <taxon>Actinomycetota</taxon>
        <taxon>Actinomycetes</taxon>
        <taxon>Micrococcales</taxon>
        <taxon>Microbacteriaceae</taxon>
        <taxon>Leifsonia</taxon>
    </lineage>
</organism>
<keyword evidence="2" id="KW-0963">Cytoplasm</keyword>
<comment type="subcellular location">
    <subcellularLocation>
        <location evidence="2">Cytoplasm</location>
    </subcellularLocation>
</comment>
<accession>A0ABT8KBS7</accession>
<dbReference type="Pfam" id="PF03932">
    <property type="entry name" value="CutC"/>
    <property type="match status" value="1"/>
</dbReference>
<dbReference type="PANTHER" id="PTHR12598">
    <property type="entry name" value="COPPER HOMEOSTASIS PROTEIN CUTC"/>
    <property type="match status" value="1"/>
</dbReference>
<dbReference type="RefSeq" id="WP_301209199.1">
    <property type="nucleotide sequence ID" value="NZ_JAROCF010000001.1"/>
</dbReference>
<comment type="similarity">
    <text evidence="1 2">Belongs to the CutC family.</text>
</comment>
<name>A0ABT8KBS7_9MICO</name>
<evidence type="ECO:0000256" key="2">
    <source>
        <dbReference type="HAMAP-Rule" id="MF_00795"/>
    </source>
</evidence>
<evidence type="ECO:0000313" key="3">
    <source>
        <dbReference type="EMBL" id="MDN4614916.1"/>
    </source>
</evidence>
<evidence type="ECO:0000313" key="4">
    <source>
        <dbReference type="Proteomes" id="UP001174208"/>
    </source>
</evidence>
<gene>
    <name evidence="2" type="primary">cutC</name>
    <name evidence="3" type="ORF">P5G50_10680</name>
</gene>
<dbReference type="Gene3D" id="3.20.20.380">
    <property type="entry name" value="Copper homeostasis (CutC) domain"/>
    <property type="match status" value="1"/>
</dbReference>
<protein>
    <recommendedName>
        <fullName evidence="2">PF03932 family protein CutC</fullName>
    </recommendedName>
</protein>
<reference evidence="3" key="1">
    <citation type="submission" date="2023-06" db="EMBL/GenBank/DDBJ databases">
        <title>MT1 and MT2 Draft Genomes of Novel Species.</title>
        <authorList>
            <person name="Venkateswaran K."/>
        </authorList>
    </citation>
    <scope>NUCLEOTIDE SEQUENCE</scope>
    <source>
        <strain evidence="3">F6_8S_P_1B</strain>
    </source>
</reference>